<evidence type="ECO:0000256" key="7">
    <source>
        <dbReference type="SAM" id="Phobius"/>
    </source>
</evidence>
<dbReference type="SUPFAM" id="SSF55781">
    <property type="entry name" value="GAF domain-like"/>
    <property type="match status" value="1"/>
</dbReference>
<dbReference type="SMART" id="SM00065">
    <property type="entry name" value="GAF"/>
    <property type="match status" value="1"/>
</dbReference>
<dbReference type="InterPro" id="IPR001932">
    <property type="entry name" value="PPM-type_phosphatase-like_dom"/>
</dbReference>
<feature type="domain" description="PPM-type phosphatase" evidence="8">
    <location>
        <begin position="854"/>
        <end position="1069"/>
    </location>
</feature>
<dbReference type="Pfam" id="PF13185">
    <property type="entry name" value="GAF_2"/>
    <property type="match status" value="1"/>
</dbReference>
<dbReference type="GO" id="GO:0016791">
    <property type="term" value="F:phosphatase activity"/>
    <property type="evidence" value="ECO:0007669"/>
    <property type="project" value="TreeGrafter"/>
</dbReference>
<accession>A0A3D5Q8R2</accession>
<dbReference type="InterPro" id="IPR029016">
    <property type="entry name" value="GAF-like_dom_sf"/>
</dbReference>
<organism evidence="9 10">
    <name type="scientific">Flexistipes sinusarabici</name>
    <dbReference type="NCBI Taxonomy" id="2352"/>
    <lineage>
        <taxon>Bacteria</taxon>
        <taxon>Pseudomonadati</taxon>
        <taxon>Deferribacterota</taxon>
        <taxon>Deferribacteres</taxon>
        <taxon>Deferribacterales</taxon>
        <taxon>Flexistipitaceae</taxon>
        <taxon>Flexistipes</taxon>
    </lineage>
</organism>
<evidence type="ECO:0000313" key="10">
    <source>
        <dbReference type="Proteomes" id="UP000262325"/>
    </source>
</evidence>
<feature type="transmembrane region" description="Helical" evidence="7">
    <location>
        <begin position="389"/>
        <end position="408"/>
    </location>
</feature>
<name>A0A3D5Q8R2_FLESI</name>
<feature type="transmembrane region" description="Helical" evidence="7">
    <location>
        <begin position="36"/>
        <end position="55"/>
    </location>
</feature>
<dbReference type="RefSeq" id="WP_273265886.1">
    <property type="nucleotide sequence ID" value="NZ_JAAZVV010000041.1"/>
</dbReference>
<evidence type="ECO:0000256" key="2">
    <source>
        <dbReference type="ARBA" id="ARBA00006434"/>
    </source>
</evidence>
<feature type="transmembrane region" description="Helical" evidence="7">
    <location>
        <begin position="202"/>
        <end position="220"/>
    </location>
</feature>
<keyword evidence="6 7" id="KW-0472">Membrane</keyword>
<comment type="caution">
    <text evidence="9">The sequence shown here is derived from an EMBL/GenBank/DDBJ whole genome shotgun (WGS) entry which is preliminary data.</text>
</comment>
<dbReference type="EMBL" id="DPPF01000002">
    <property type="protein sequence ID" value="HCW92074.1"/>
    <property type="molecule type" value="Genomic_DNA"/>
</dbReference>
<keyword evidence="5 7" id="KW-1133">Transmembrane helix</keyword>
<protein>
    <submittedName>
        <fullName evidence="9">Serine/threonine protein phosphatase</fullName>
    </submittedName>
</protein>
<comment type="subcellular location">
    <subcellularLocation>
        <location evidence="1">Membrane</location>
        <topology evidence="1">Multi-pass membrane protein</topology>
    </subcellularLocation>
</comment>
<evidence type="ECO:0000256" key="3">
    <source>
        <dbReference type="ARBA" id="ARBA00022692"/>
    </source>
</evidence>
<feature type="transmembrane region" description="Helical" evidence="7">
    <location>
        <begin position="163"/>
        <end position="181"/>
    </location>
</feature>
<feature type="transmembrane region" description="Helical" evidence="7">
    <location>
        <begin position="6"/>
        <end position="24"/>
    </location>
</feature>
<dbReference type="Proteomes" id="UP000262325">
    <property type="component" value="Unassembled WGS sequence"/>
</dbReference>
<dbReference type="PANTHER" id="PTHR43156:SF2">
    <property type="entry name" value="STAGE II SPORULATION PROTEIN E"/>
    <property type="match status" value="1"/>
</dbReference>
<evidence type="ECO:0000259" key="8">
    <source>
        <dbReference type="PROSITE" id="PS51746"/>
    </source>
</evidence>
<dbReference type="SUPFAM" id="SSF81606">
    <property type="entry name" value="PP2C-like"/>
    <property type="match status" value="1"/>
</dbReference>
<dbReference type="InterPro" id="IPR003018">
    <property type="entry name" value="GAF"/>
</dbReference>
<dbReference type="Gene3D" id="3.60.40.10">
    <property type="entry name" value="PPM-type phosphatase domain"/>
    <property type="match status" value="1"/>
</dbReference>
<evidence type="ECO:0000313" key="9">
    <source>
        <dbReference type="EMBL" id="HCW92074.1"/>
    </source>
</evidence>
<dbReference type="PROSITE" id="PS51746">
    <property type="entry name" value="PPM_2"/>
    <property type="match status" value="1"/>
</dbReference>
<dbReference type="PROSITE" id="PS50283">
    <property type="entry name" value="NA_SOLUT_SYMP_3"/>
    <property type="match status" value="1"/>
</dbReference>
<evidence type="ECO:0000256" key="4">
    <source>
        <dbReference type="ARBA" id="ARBA00022801"/>
    </source>
</evidence>
<keyword evidence="3 7" id="KW-0812">Transmembrane</keyword>
<feature type="transmembrane region" description="Helical" evidence="7">
    <location>
        <begin position="445"/>
        <end position="466"/>
    </location>
</feature>
<dbReference type="PANTHER" id="PTHR43156">
    <property type="entry name" value="STAGE II SPORULATION PROTEIN E-RELATED"/>
    <property type="match status" value="1"/>
</dbReference>
<feature type="transmembrane region" description="Helical" evidence="7">
    <location>
        <begin position="414"/>
        <end position="438"/>
    </location>
</feature>
<feature type="transmembrane region" description="Helical" evidence="7">
    <location>
        <begin position="505"/>
        <end position="523"/>
    </location>
</feature>
<dbReference type="InterPro" id="IPR001734">
    <property type="entry name" value="Na/solute_symporter"/>
</dbReference>
<dbReference type="GO" id="GO:0016020">
    <property type="term" value="C:membrane"/>
    <property type="evidence" value="ECO:0007669"/>
    <property type="project" value="UniProtKB-SubCell"/>
</dbReference>
<sequence>MISPPVLASVTFCYLILLFVVAYYSEKIYKKNPAFLNNPYVYTLTLAVYCTSWTYYGSVGRFTTHGIEFLAIYLGPTLVIFTWWFLLRKMVRISEEYSITSLVDFISFRYGKSNILGIVAAIFCLLGVIPYISLQLKSMSDTIQIMLGYELVREANIFKDESFYVALFIAIFSAVFGTRHFGDKRKHPALVGAIAFESILKLSIFLLAGFMVTFVIFNGVSDIFTQMINNDNIEVQRKFYSLATIQGAAASPSEWLAVILMSMMAVMFLPRQFHMAVVENLNERHIPKSMYLFPLYLFLINLFVIPIAFAGIIIFQNSGNADYYSLTIFLKEKQFFWAILVYLGGIAASTGMVIIASVSLGTVFVNNILLPFFVRILVRKKIGSILINLKRLMIIVIILLGYLYYYFVGNSFSLVSLGLTSFAAVTQLAPIIICGMFFKTVNEKGAIAGIIAGFVGWFYTLIIPFVVKAGLLPDSILYDGLFGIYLFNPTALFGLSGFDMWSHSLFWSLLFNIIFFFGVSIFSKQSESEKETAEACVEALKLERFIRSKAVISGLGVDDMQNILKDFFGEKYAANKIDEYLESIDKKRGELNAFEITELKSLTEKYLSEAVGPGAARLILNSYMDMIGSKEQKVMDVFKDLVSLSVTESRETLIKRLSELNLLLDVSKVFAGVGDLQSKIDRALSLIKETFRFDLVILRNIREEKLVAVSYVGDMTGGLISSYRVLEPEHSYIGKAVKLRKQFAVNDIDHIELNQFSSELKRHGIVSFCHTPIIIGGRLQGMLSFFSKEYKGLFTDEFLDLLQSVANQMGFLIDNSKQTEQLIKMREISKELEIAKEIQNSLLPDKFPEVRGLKVDATCISSEYVGGDYFDFFNVTEDGFDFVVADVSGHNIASALVMSEVRSLIKSIVNSRGELSPAEILGHINRGMYDDLAKLEFIITMIYVRVDTKNNRIIYANAGQNPPIICDKGKEAYEVVGGDPLLGVFSEYSFKEFTVDLQGNETILAYTDGLTDTQNVYGDFFGIENLKKTLCGVMFKDPSELKSYILDTLIEFRGDRDQTDDVTMVVISLR</sequence>
<dbReference type="Gene3D" id="3.30.450.40">
    <property type="match status" value="1"/>
</dbReference>
<dbReference type="InterPro" id="IPR052016">
    <property type="entry name" value="Bact_Sigma-Reg"/>
</dbReference>
<feature type="transmembrane region" description="Helical" evidence="7">
    <location>
        <begin position="290"/>
        <end position="315"/>
    </location>
</feature>
<proteinExistence type="inferred from homology"/>
<evidence type="ECO:0000256" key="6">
    <source>
        <dbReference type="ARBA" id="ARBA00023136"/>
    </source>
</evidence>
<dbReference type="InterPro" id="IPR036457">
    <property type="entry name" value="PPM-type-like_dom_sf"/>
</dbReference>
<evidence type="ECO:0000256" key="1">
    <source>
        <dbReference type="ARBA" id="ARBA00004141"/>
    </source>
</evidence>
<feature type="transmembrane region" description="Helical" evidence="7">
    <location>
        <begin position="335"/>
        <end position="368"/>
    </location>
</feature>
<reference evidence="9 10" key="1">
    <citation type="journal article" date="2018" name="Nat. Biotechnol.">
        <title>A standardized bacterial taxonomy based on genome phylogeny substantially revises the tree of life.</title>
        <authorList>
            <person name="Parks D.H."/>
            <person name="Chuvochina M."/>
            <person name="Waite D.W."/>
            <person name="Rinke C."/>
            <person name="Skarshewski A."/>
            <person name="Chaumeil P.A."/>
            <person name="Hugenholtz P."/>
        </authorList>
    </citation>
    <scope>NUCLEOTIDE SEQUENCE [LARGE SCALE GENOMIC DNA]</scope>
    <source>
        <strain evidence="9">UBA8672</strain>
    </source>
</reference>
<gene>
    <name evidence="9" type="ORF">DHM44_00155</name>
</gene>
<dbReference type="AlphaFoldDB" id="A0A3D5Q8R2"/>
<evidence type="ECO:0000256" key="5">
    <source>
        <dbReference type="ARBA" id="ARBA00022989"/>
    </source>
</evidence>
<feature type="transmembrane region" description="Helical" evidence="7">
    <location>
        <begin position="115"/>
        <end position="134"/>
    </location>
</feature>
<feature type="transmembrane region" description="Helical" evidence="7">
    <location>
        <begin position="240"/>
        <end position="269"/>
    </location>
</feature>
<dbReference type="SMART" id="SM00331">
    <property type="entry name" value="PP2C_SIG"/>
    <property type="match status" value="1"/>
</dbReference>
<dbReference type="Pfam" id="PF07228">
    <property type="entry name" value="SpoIIE"/>
    <property type="match status" value="1"/>
</dbReference>
<dbReference type="CDD" id="cd10322">
    <property type="entry name" value="SLC5sbd"/>
    <property type="match status" value="1"/>
</dbReference>
<dbReference type="GO" id="GO:0022857">
    <property type="term" value="F:transmembrane transporter activity"/>
    <property type="evidence" value="ECO:0007669"/>
    <property type="project" value="InterPro"/>
</dbReference>
<comment type="similarity">
    <text evidence="2">Belongs to the sodium:solute symporter (SSF) (TC 2.A.21) family.</text>
</comment>
<dbReference type="InterPro" id="IPR038377">
    <property type="entry name" value="Na/Glc_symporter_sf"/>
</dbReference>
<keyword evidence="4" id="KW-0378">Hydrolase</keyword>
<dbReference type="Gene3D" id="1.20.1730.10">
    <property type="entry name" value="Sodium/glucose cotransporter"/>
    <property type="match status" value="1"/>
</dbReference>
<feature type="transmembrane region" description="Helical" evidence="7">
    <location>
        <begin position="478"/>
        <end position="498"/>
    </location>
</feature>
<feature type="transmembrane region" description="Helical" evidence="7">
    <location>
        <begin position="67"/>
        <end position="87"/>
    </location>
</feature>